<evidence type="ECO:0000256" key="1">
    <source>
        <dbReference type="ARBA" id="ARBA00004141"/>
    </source>
</evidence>
<dbReference type="EMBL" id="FTOA01000002">
    <property type="protein sequence ID" value="SIS46825.1"/>
    <property type="molecule type" value="Genomic_DNA"/>
</dbReference>
<dbReference type="SMART" id="SM00116">
    <property type="entry name" value="CBS"/>
    <property type="match status" value="2"/>
</dbReference>
<dbReference type="InterPro" id="IPR005170">
    <property type="entry name" value="Transptr-assoc_dom"/>
</dbReference>
<dbReference type="RefSeq" id="WP_076399005.1">
    <property type="nucleotide sequence ID" value="NZ_FTOA01000002.1"/>
</dbReference>
<evidence type="ECO:0000256" key="8">
    <source>
        <dbReference type="PROSITE-ProRule" id="PRU00703"/>
    </source>
</evidence>
<evidence type="ECO:0000256" key="4">
    <source>
        <dbReference type="ARBA" id="ARBA00022737"/>
    </source>
</evidence>
<feature type="domain" description="CBS" evidence="11">
    <location>
        <begin position="284"/>
        <end position="340"/>
    </location>
</feature>
<evidence type="ECO:0000256" key="10">
    <source>
        <dbReference type="SAM" id="Phobius"/>
    </source>
</evidence>
<proteinExistence type="inferred from homology"/>
<feature type="domain" description="CNNM transmembrane" evidence="12">
    <location>
        <begin position="1"/>
        <end position="201"/>
    </location>
</feature>
<gene>
    <name evidence="13" type="ORF">SAMN05421779_10278</name>
</gene>
<keyword evidence="14" id="KW-1185">Reference proteome</keyword>
<evidence type="ECO:0000259" key="12">
    <source>
        <dbReference type="PROSITE" id="PS51846"/>
    </source>
</evidence>
<dbReference type="Pfam" id="PF01595">
    <property type="entry name" value="CNNM"/>
    <property type="match status" value="1"/>
</dbReference>
<protein>
    <submittedName>
        <fullName evidence="13">Putative hemolysin</fullName>
    </submittedName>
</protein>
<dbReference type="SMART" id="SM01091">
    <property type="entry name" value="CorC_HlyC"/>
    <property type="match status" value="1"/>
</dbReference>
<dbReference type="CDD" id="cd04590">
    <property type="entry name" value="CBS_pair_CorC_HlyC_assoc"/>
    <property type="match status" value="1"/>
</dbReference>
<dbReference type="SUPFAM" id="SSF54631">
    <property type="entry name" value="CBS-domain pair"/>
    <property type="match status" value="1"/>
</dbReference>
<comment type="similarity">
    <text evidence="2">Belongs to the UPF0053 family. Hemolysin C subfamily.</text>
</comment>
<keyword evidence="7 9" id="KW-0472">Membrane</keyword>
<dbReference type="InterPro" id="IPR000644">
    <property type="entry name" value="CBS_dom"/>
</dbReference>
<dbReference type="SUPFAM" id="SSF56176">
    <property type="entry name" value="FAD-binding/transporter-associated domain-like"/>
    <property type="match status" value="1"/>
</dbReference>
<keyword evidence="6 8" id="KW-0129">CBS domain</keyword>
<dbReference type="PANTHER" id="PTHR22777:SF17">
    <property type="entry name" value="UPF0053 PROTEIN SLL0260"/>
    <property type="match status" value="1"/>
</dbReference>
<dbReference type="InterPro" id="IPR002550">
    <property type="entry name" value="CNNM"/>
</dbReference>
<dbReference type="Gene3D" id="3.10.580.10">
    <property type="entry name" value="CBS-domain"/>
    <property type="match status" value="1"/>
</dbReference>
<dbReference type="Proteomes" id="UP000185678">
    <property type="component" value="Unassembled WGS sequence"/>
</dbReference>
<name>A0A1N7JBY3_9PROT</name>
<keyword evidence="3 9" id="KW-0812">Transmembrane</keyword>
<dbReference type="InterPro" id="IPR016169">
    <property type="entry name" value="FAD-bd_PCMH_sub2"/>
</dbReference>
<dbReference type="Pfam" id="PF03471">
    <property type="entry name" value="CorC_HlyC"/>
    <property type="match status" value="1"/>
</dbReference>
<evidence type="ECO:0000259" key="11">
    <source>
        <dbReference type="PROSITE" id="PS51371"/>
    </source>
</evidence>
<dbReference type="STRING" id="80876.SAMN05421779_10278"/>
<reference evidence="13 14" key="1">
    <citation type="submission" date="2017-01" db="EMBL/GenBank/DDBJ databases">
        <authorList>
            <person name="Mah S.A."/>
            <person name="Swanson W.J."/>
            <person name="Moy G.W."/>
            <person name="Vacquier V.D."/>
        </authorList>
    </citation>
    <scope>NUCLEOTIDE SEQUENCE [LARGE SCALE GENOMIC DNA]</scope>
    <source>
        <strain evidence="13 14">DSM 11589</strain>
    </source>
</reference>
<dbReference type="InterPro" id="IPR036318">
    <property type="entry name" value="FAD-bd_PCMH-like_sf"/>
</dbReference>
<evidence type="ECO:0000256" key="6">
    <source>
        <dbReference type="ARBA" id="ARBA00023122"/>
    </source>
</evidence>
<evidence type="ECO:0000256" key="2">
    <source>
        <dbReference type="ARBA" id="ARBA00006446"/>
    </source>
</evidence>
<keyword evidence="5 9" id="KW-1133">Transmembrane helix</keyword>
<evidence type="ECO:0000313" key="14">
    <source>
        <dbReference type="Proteomes" id="UP000185678"/>
    </source>
</evidence>
<evidence type="ECO:0000256" key="3">
    <source>
        <dbReference type="ARBA" id="ARBA00022692"/>
    </source>
</evidence>
<evidence type="ECO:0000256" key="9">
    <source>
        <dbReference type="PROSITE-ProRule" id="PRU01193"/>
    </source>
</evidence>
<organism evidence="13 14">
    <name type="scientific">Insolitispirillum peregrinum</name>
    <dbReference type="NCBI Taxonomy" id="80876"/>
    <lineage>
        <taxon>Bacteria</taxon>
        <taxon>Pseudomonadati</taxon>
        <taxon>Pseudomonadota</taxon>
        <taxon>Alphaproteobacteria</taxon>
        <taxon>Rhodospirillales</taxon>
        <taxon>Novispirillaceae</taxon>
        <taxon>Insolitispirillum</taxon>
    </lineage>
</organism>
<comment type="subcellular location">
    <subcellularLocation>
        <location evidence="1">Membrane</location>
        <topology evidence="1">Multi-pass membrane protein</topology>
    </subcellularLocation>
</comment>
<dbReference type="OrthoDB" id="9805314at2"/>
<dbReference type="Pfam" id="PF00571">
    <property type="entry name" value="CBS"/>
    <property type="match status" value="2"/>
</dbReference>
<dbReference type="AlphaFoldDB" id="A0A1N7JBY3"/>
<dbReference type="PROSITE" id="PS51846">
    <property type="entry name" value="CNNM"/>
    <property type="match status" value="1"/>
</dbReference>
<keyword evidence="4" id="KW-0677">Repeat</keyword>
<feature type="transmembrane region" description="Helical" evidence="10">
    <location>
        <begin position="6"/>
        <end position="28"/>
    </location>
</feature>
<dbReference type="PROSITE" id="PS51371">
    <property type="entry name" value="CBS"/>
    <property type="match status" value="2"/>
</dbReference>
<dbReference type="GO" id="GO:0005886">
    <property type="term" value="C:plasma membrane"/>
    <property type="evidence" value="ECO:0007669"/>
    <property type="project" value="TreeGrafter"/>
</dbReference>
<dbReference type="GO" id="GO:0050660">
    <property type="term" value="F:flavin adenine dinucleotide binding"/>
    <property type="evidence" value="ECO:0007669"/>
    <property type="project" value="InterPro"/>
</dbReference>
<evidence type="ECO:0000256" key="7">
    <source>
        <dbReference type="ARBA" id="ARBA00023136"/>
    </source>
</evidence>
<feature type="transmembrane region" description="Helical" evidence="10">
    <location>
        <begin position="100"/>
        <end position="124"/>
    </location>
</feature>
<dbReference type="PANTHER" id="PTHR22777">
    <property type="entry name" value="HEMOLYSIN-RELATED"/>
    <property type="match status" value="1"/>
</dbReference>
<dbReference type="InterPro" id="IPR046342">
    <property type="entry name" value="CBS_dom_sf"/>
</dbReference>
<feature type="domain" description="CBS" evidence="11">
    <location>
        <begin position="220"/>
        <end position="279"/>
    </location>
</feature>
<accession>A0A1N7JBY3</accession>
<sequence>MSFLFEIAVIVVLVVLNGWFAMSELAIVSSRRARLAARAAEGSKGAQTALVLAENPARFLSSVQIGITLVGILAGAYSGATLTDKFSLWIAQTLPSLAGAAPILSMAVVVGAITYASLIVGELVPKHIALSNPEGVAAMVARPMAFIARLAAPVVWVLEHSSHLALKLLGVKKSAEQTVTEEEVKAMIAEGTESGVFEPQEKELLAGVMRFGDRRIRAIMTPRSDVVWIDLAWSTEKMIQRMRECPHSRFPVCQGDPNEVVGVIQSKDLLNSFLDGQPLDIAARVKPLDVVHDNAPALFVLELLKRSPIHMALVVDEYGSVEGIVTAADILSTIVGSLSEHGEDYDGAIIQREDGSWLIDGDVAVDEAADKTGCRALLSDGGEYSTVAGFILSKSRSIPTAGEHFLWDGWRFEVLDMDGRRIDKILISRPAAG</sequence>
<evidence type="ECO:0000256" key="5">
    <source>
        <dbReference type="ARBA" id="ARBA00022989"/>
    </source>
</evidence>
<feature type="transmembrane region" description="Helical" evidence="10">
    <location>
        <begin position="59"/>
        <end position="80"/>
    </location>
</feature>
<evidence type="ECO:0000313" key="13">
    <source>
        <dbReference type="EMBL" id="SIS46825.1"/>
    </source>
</evidence>
<dbReference type="InterPro" id="IPR044751">
    <property type="entry name" value="Ion_transp-like_CBS"/>
</dbReference>
<dbReference type="Gene3D" id="3.30.465.10">
    <property type="match status" value="1"/>
</dbReference>